<name>A0A1G6DI29_9STRE</name>
<dbReference type="EMBL" id="FMXP01000040">
    <property type="protein sequence ID" value="SDB44759.1"/>
    <property type="molecule type" value="Genomic_DNA"/>
</dbReference>
<dbReference type="PANTHER" id="PTHR39639">
    <property type="entry name" value="CHROMOSOME 16, WHOLE GENOME SHOTGUN SEQUENCE"/>
    <property type="match status" value="1"/>
</dbReference>
<organism evidence="2 3">
    <name type="scientific">Streptococcus henryi</name>
    <dbReference type="NCBI Taxonomy" id="439219"/>
    <lineage>
        <taxon>Bacteria</taxon>
        <taxon>Bacillati</taxon>
        <taxon>Bacillota</taxon>
        <taxon>Bacilli</taxon>
        <taxon>Lactobacillales</taxon>
        <taxon>Streptococcaceae</taxon>
        <taxon>Streptococcus</taxon>
    </lineage>
</organism>
<reference evidence="2 3" key="1">
    <citation type="submission" date="2016-10" db="EMBL/GenBank/DDBJ databases">
        <authorList>
            <person name="de Groot N.N."/>
        </authorList>
    </citation>
    <scope>NUCLEOTIDE SEQUENCE [LARGE SCALE GENOMIC DNA]</scope>
    <source>
        <strain evidence="2 3">A-4</strain>
    </source>
</reference>
<dbReference type="Proteomes" id="UP000182508">
    <property type="component" value="Unassembled WGS sequence"/>
</dbReference>
<feature type="domain" description="GmrSD restriction endonucleases N-terminal" evidence="1">
    <location>
        <begin position="29"/>
        <end position="214"/>
    </location>
</feature>
<accession>A0A1G6DI29</accession>
<dbReference type="AlphaFoldDB" id="A0A1G6DI29"/>
<dbReference type="PANTHER" id="PTHR39639:SF1">
    <property type="entry name" value="DUF262 DOMAIN-CONTAINING PROTEIN"/>
    <property type="match status" value="1"/>
</dbReference>
<protein>
    <recommendedName>
        <fullName evidence="1">GmrSD restriction endonucleases N-terminal domain-containing protein</fullName>
    </recommendedName>
</protein>
<dbReference type="STRING" id="439219.SAMN02910293_02211"/>
<dbReference type="RefSeq" id="WP_083331278.1">
    <property type="nucleotide sequence ID" value="NZ_FMXP01000040.1"/>
</dbReference>
<keyword evidence="3" id="KW-1185">Reference proteome</keyword>
<dbReference type="InterPro" id="IPR004919">
    <property type="entry name" value="GmrSD_N"/>
</dbReference>
<evidence type="ECO:0000313" key="2">
    <source>
        <dbReference type="EMBL" id="SDB44759.1"/>
    </source>
</evidence>
<gene>
    <name evidence="2" type="ORF">SAMN02910293_02211</name>
</gene>
<sequence>MKNKEMIVNNKVFYGEYSLQHWIDLILKRNVILPDYQRNFVWTEEKRNKLIKSLKNQEFIPPVIIGSFNNQGIKENILIDGQQRLTSILLSSIGYFPDREKYKKEKRKVIAFIDESDNVENSILDEDVIDWSFSELLEEKNTINSLRKKLESKDFFKKIDGPILSEEFLKNTYLGFSYLVPYNNKKDYQQKYYSSVFRNINIQGEKLLAQESRAPLYYLDSKKKTFFDPEFFSKNLFGNTKLDFVRYLAILSFYEKHKTDDILCRGYGNKLEDFYEHYIYSIVQGGESKEFISYSELFNNGSHEKIISKLEKVVSELKIFDQKYDSIIDLDLIFFGLIYRIVFEKKNIDYSKSTELFNLITETSQLYKNPIEHIPAMDSSGKIDYLPINNYHYKNPSALKYITKRVKKSLEIYSKLMGD</sequence>
<dbReference type="Pfam" id="PF03235">
    <property type="entry name" value="GmrSD_N"/>
    <property type="match status" value="1"/>
</dbReference>
<proteinExistence type="predicted"/>
<evidence type="ECO:0000313" key="3">
    <source>
        <dbReference type="Proteomes" id="UP000182508"/>
    </source>
</evidence>
<evidence type="ECO:0000259" key="1">
    <source>
        <dbReference type="Pfam" id="PF03235"/>
    </source>
</evidence>